<dbReference type="AlphaFoldDB" id="A0A395NRA1"/>
<dbReference type="OrthoDB" id="5362512at2759"/>
<proteinExistence type="predicted"/>
<gene>
    <name evidence="1" type="ORF">TARUN_3711</name>
</gene>
<protein>
    <submittedName>
        <fullName evidence="1">Het-domain-containing</fullName>
    </submittedName>
</protein>
<dbReference type="Proteomes" id="UP000266272">
    <property type="component" value="Unassembled WGS sequence"/>
</dbReference>
<name>A0A395NRA1_TRIAR</name>
<comment type="caution">
    <text evidence="1">The sequence shown here is derived from an EMBL/GenBank/DDBJ whole genome shotgun (WGS) entry which is preliminary data.</text>
</comment>
<keyword evidence="2" id="KW-1185">Reference proteome</keyword>
<dbReference type="PANTHER" id="PTHR33112">
    <property type="entry name" value="DOMAIN PROTEIN, PUTATIVE-RELATED"/>
    <property type="match status" value="1"/>
</dbReference>
<sequence>MCDTYSHALCNVAATGAPDGSYGLFSERNPAAEGPLRVPTSWDFEGSASKDPSYPAGIYDVFPRDQWVRDLEQGPLNRRAWVMQERFLSTRVLHFSASQVFWECLEHTSGELFPDGIPPIARPFWLEDSQKLKQAVFQSQNSDKEKWHDSLYSSWQVFVRSYTRCGLSDEGDKLVAINGVAQLLSKTAGVEFVGGLWHSRLLQELCWMRVTDYGDKNLFPTFYPQNWRAPSWSWAGTNVTAHPGNVRHHVGPRCSELQPKVSVEEIVVDAHDSGQLKHASLTLRGEPLHAIFIQGKKGEDSPTSSSKLICGRSAITAKHDYNRTPFELIFDNPDQVIQPQEELVFLSIYTCCNCTALSSRPTRYMMALALQAQNAEKTQYKRVGLLEMQDSGLDFYMEHKTGKECSVTLV</sequence>
<evidence type="ECO:0000313" key="1">
    <source>
        <dbReference type="EMBL" id="RFU78464.1"/>
    </source>
</evidence>
<reference evidence="1 2" key="1">
    <citation type="journal article" date="2018" name="PLoS Pathog.">
        <title>Evolution of structural diversity of trichothecenes, a family of toxins produced by plant pathogenic and entomopathogenic fungi.</title>
        <authorList>
            <person name="Proctor R.H."/>
            <person name="McCormick S.P."/>
            <person name="Kim H.S."/>
            <person name="Cardoza R.E."/>
            <person name="Stanley A.M."/>
            <person name="Lindo L."/>
            <person name="Kelly A."/>
            <person name="Brown D.W."/>
            <person name="Lee T."/>
            <person name="Vaughan M.M."/>
            <person name="Alexander N.J."/>
            <person name="Busman M."/>
            <person name="Gutierrez S."/>
        </authorList>
    </citation>
    <scope>NUCLEOTIDE SEQUENCE [LARGE SCALE GENOMIC DNA]</scope>
    <source>
        <strain evidence="1 2">IBT 40837</strain>
    </source>
</reference>
<organism evidence="1 2">
    <name type="scientific">Trichoderma arundinaceum</name>
    <dbReference type="NCBI Taxonomy" id="490622"/>
    <lineage>
        <taxon>Eukaryota</taxon>
        <taxon>Fungi</taxon>
        <taxon>Dikarya</taxon>
        <taxon>Ascomycota</taxon>
        <taxon>Pezizomycotina</taxon>
        <taxon>Sordariomycetes</taxon>
        <taxon>Hypocreomycetidae</taxon>
        <taxon>Hypocreales</taxon>
        <taxon>Hypocreaceae</taxon>
        <taxon>Trichoderma</taxon>
    </lineage>
</organism>
<dbReference type="PANTHER" id="PTHR33112:SF10">
    <property type="entry name" value="TOL"/>
    <property type="match status" value="1"/>
</dbReference>
<dbReference type="EMBL" id="PXOA01000209">
    <property type="protein sequence ID" value="RFU78464.1"/>
    <property type="molecule type" value="Genomic_DNA"/>
</dbReference>
<accession>A0A395NRA1</accession>
<evidence type="ECO:0000313" key="2">
    <source>
        <dbReference type="Proteomes" id="UP000266272"/>
    </source>
</evidence>